<dbReference type="SMART" id="SM00349">
    <property type="entry name" value="KRAB"/>
    <property type="match status" value="1"/>
</dbReference>
<dbReference type="Pfam" id="PF01352">
    <property type="entry name" value="KRAB"/>
    <property type="match status" value="1"/>
</dbReference>
<dbReference type="OrthoDB" id="9428387at2759"/>
<reference evidence="3 4" key="1">
    <citation type="journal article" date="2020" name="G3 (Bethesda)">
        <title>Draft Genome of the Common Snapping Turtle, Chelydra serpentina, a Model for Phenotypic Plasticity in Reptiles.</title>
        <authorList>
            <person name="Das D."/>
            <person name="Singh S.K."/>
            <person name="Bierstedt J."/>
            <person name="Erickson A."/>
            <person name="Galli G.L.J."/>
            <person name="Crossley D.A. 2nd"/>
            <person name="Rhen T."/>
        </authorList>
    </citation>
    <scope>NUCLEOTIDE SEQUENCE [LARGE SCALE GENOMIC DNA]</scope>
    <source>
        <strain evidence="3">KW</strain>
    </source>
</reference>
<evidence type="ECO:0000256" key="1">
    <source>
        <dbReference type="SAM" id="MobiDB-lite"/>
    </source>
</evidence>
<feature type="region of interest" description="Disordered" evidence="1">
    <location>
        <begin position="257"/>
        <end position="290"/>
    </location>
</feature>
<feature type="compositionally biased region" description="Basic and acidic residues" evidence="1">
    <location>
        <begin position="281"/>
        <end position="290"/>
    </location>
</feature>
<dbReference type="InterPro" id="IPR050169">
    <property type="entry name" value="Krueppel_C2H2_ZnF"/>
</dbReference>
<dbReference type="EMBL" id="JAHGAV010001838">
    <property type="protein sequence ID" value="KAG6921650.1"/>
    <property type="molecule type" value="Genomic_DNA"/>
</dbReference>
<dbReference type="InterPro" id="IPR001909">
    <property type="entry name" value="KRAB"/>
</dbReference>
<name>A0A8T1RYK0_CHESE</name>
<sequence length="290" mass="33007">MEVERQKIVWEWKELQGFLEEQEQLLLSQLEELERAIVQRRDQCLCKLSREISVLSEKGGEKGQQPLSQSLQGAGSTESSREDRKFQKPEVGFVELEKRLCDFSLKSAVLQEVLLGFKETLRLELGSDTGTFLSLMGYAEISHQSPCCCTWKLMNSVKQGCRTTSTVHSRGRGRETTAVELAQGLVTFEEVAVYFTREEWALLNPAQRDLYWDVMQENYEKVTMLGLPVAKPEVMSQLERGEELWVSDLQGSEEREILGGTFPGDGGMVSENGEQNPQQEDAEHVEPHWE</sequence>
<evidence type="ECO:0000313" key="4">
    <source>
        <dbReference type="Proteomes" id="UP000765507"/>
    </source>
</evidence>
<feature type="domain" description="KRAB" evidence="2">
    <location>
        <begin position="186"/>
        <end position="257"/>
    </location>
</feature>
<feature type="compositionally biased region" description="Polar residues" evidence="1">
    <location>
        <begin position="65"/>
        <end position="78"/>
    </location>
</feature>
<feature type="non-terminal residue" evidence="3">
    <location>
        <position position="290"/>
    </location>
</feature>
<organism evidence="3 4">
    <name type="scientific">Chelydra serpentina</name>
    <name type="common">Snapping turtle</name>
    <name type="synonym">Testudo serpentina</name>
    <dbReference type="NCBI Taxonomy" id="8475"/>
    <lineage>
        <taxon>Eukaryota</taxon>
        <taxon>Metazoa</taxon>
        <taxon>Chordata</taxon>
        <taxon>Craniata</taxon>
        <taxon>Vertebrata</taxon>
        <taxon>Euteleostomi</taxon>
        <taxon>Archelosauria</taxon>
        <taxon>Testudinata</taxon>
        <taxon>Testudines</taxon>
        <taxon>Cryptodira</taxon>
        <taxon>Durocryptodira</taxon>
        <taxon>Americhelydia</taxon>
        <taxon>Chelydroidea</taxon>
        <taxon>Chelydridae</taxon>
        <taxon>Chelydra</taxon>
    </lineage>
</organism>
<dbReference type="PROSITE" id="PS50805">
    <property type="entry name" value="KRAB"/>
    <property type="match status" value="1"/>
</dbReference>
<keyword evidence="4" id="KW-1185">Reference proteome</keyword>
<accession>A0A8T1RYK0</accession>
<proteinExistence type="predicted"/>
<dbReference type="PANTHER" id="PTHR23232">
    <property type="entry name" value="KRAB DOMAIN C2H2 ZINC FINGER"/>
    <property type="match status" value="1"/>
</dbReference>
<evidence type="ECO:0000313" key="3">
    <source>
        <dbReference type="EMBL" id="KAG6921650.1"/>
    </source>
</evidence>
<dbReference type="GO" id="GO:0006355">
    <property type="term" value="P:regulation of DNA-templated transcription"/>
    <property type="evidence" value="ECO:0007669"/>
    <property type="project" value="InterPro"/>
</dbReference>
<feature type="region of interest" description="Disordered" evidence="1">
    <location>
        <begin position="57"/>
        <end position="84"/>
    </location>
</feature>
<evidence type="ECO:0000259" key="2">
    <source>
        <dbReference type="PROSITE" id="PS50805"/>
    </source>
</evidence>
<dbReference type="PANTHER" id="PTHR23232:SF163">
    <property type="entry name" value="ZINC FINGER PROTEIN 589"/>
    <property type="match status" value="1"/>
</dbReference>
<dbReference type="CDD" id="cd07765">
    <property type="entry name" value="KRAB_A-box"/>
    <property type="match status" value="1"/>
</dbReference>
<dbReference type="AlphaFoldDB" id="A0A8T1RYK0"/>
<dbReference type="SUPFAM" id="SSF109640">
    <property type="entry name" value="KRAB domain (Kruppel-associated box)"/>
    <property type="match status" value="1"/>
</dbReference>
<protein>
    <submittedName>
        <fullName evidence="3">Zinc finger protein 2</fullName>
    </submittedName>
</protein>
<dbReference type="Gene3D" id="6.10.140.140">
    <property type="match status" value="1"/>
</dbReference>
<comment type="caution">
    <text evidence="3">The sequence shown here is derived from an EMBL/GenBank/DDBJ whole genome shotgun (WGS) entry which is preliminary data.</text>
</comment>
<dbReference type="InterPro" id="IPR036051">
    <property type="entry name" value="KRAB_dom_sf"/>
</dbReference>
<dbReference type="Proteomes" id="UP000765507">
    <property type="component" value="Unassembled WGS sequence"/>
</dbReference>
<gene>
    <name evidence="3" type="ORF">G0U57_006008</name>
</gene>